<dbReference type="PANTHER" id="PTHR46230:SF7">
    <property type="entry name" value="BOLA-LIKE PROTEIN 1"/>
    <property type="match status" value="1"/>
</dbReference>
<reference evidence="2 3" key="1">
    <citation type="submission" date="2021-04" db="EMBL/GenBank/DDBJ databases">
        <authorList>
            <person name="Pira H."/>
            <person name="Risdian C."/>
            <person name="Wink J."/>
        </authorList>
    </citation>
    <scope>NUCLEOTIDE SEQUENCE [LARGE SCALE GENOMIC DNA]</scope>
    <source>
        <strain evidence="2 3">WH131</strain>
    </source>
</reference>
<name>A0ABS6SI57_9SPHN</name>
<evidence type="ECO:0000313" key="2">
    <source>
        <dbReference type="EMBL" id="MBV7264689.1"/>
    </source>
</evidence>
<sequence>MSGTIAEEMQQRLEKAFEPSRLEIINDSASHAGHSGDDGSGESHFTIVIEADAFAPMNRLSRQRAVIAALGDIVGERVHAVAIKASAPA</sequence>
<dbReference type="EMBL" id="JAGSPB010000001">
    <property type="protein sequence ID" value="MBV7264689.1"/>
    <property type="molecule type" value="Genomic_DNA"/>
</dbReference>
<evidence type="ECO:0000313" key="3">
    <source>
        <dbReference type="Proteomes" id="UP000699975"/>
    </source>
</evidence>
<dbReference type="PANTHER" id="PTHR46230">
    <property type="match status" value="1"/>
</dbReference>
<dbReference type="Pfam" id="PF01722">
    <property type="entry name" value="BolA"/>
    <property type="match status" value="1"/>
</dbReference>
<dbReference type="RefSeq" id="WP_218315238.1">
    <property type="nucleotide sequence ID" value="NZ_JAGSPB010000001.1"/>
</dbReference>
<dbReference type="Proteomes" id="UP000699975">
    <property type="component" value="Unassembled WGS sequence"/>
</dbReference>
<accession>A0ABS6SI57</accession>
<evidence type="ECO:0000256" key="1">
    <source>
        <dbReference type="RuleBase" id="RU003860"/>
    </source>
</evidence>
<organism evidence="2 3">
    <name type="scientific">Erythrobacter ani</name>
    <dbReference type="NCBI Taxonomy" id="2827235"/>
    <lineage>
        <taxon>Bacteria</taxon>
        <taxon>Pseudomonadati</taxon>
        <taxon>Pseudomonadota</taxon>
        <taxon>Alphaproteobacteria</taxon>
        <taxon>Sphingomonadales</taxon>
        <taxon>Erythrobacteraceae</taxon>
        <taxon>Erythrobacter/Porphyrobacter group</taxon>
        <taxon>Erythrobacter</taxon>
    </lineage>
</organism>
<keyword evidence="3" id="KW-1185">Reference proteome</keyword>
<proteinExistence type="inferred from homology"/>
<comment type="similarity">
    <text evidence="1">Belongs to the BolA/IbaG family.</text>
</comment>
<dbReference type="PIRSF" id="PIRSF003113">
    <property type="entry name" value="BolA"/>
    <property type="match status" value="1"/>
</dbReference>
<protein>
    <submittedName>
        <fullName evidence="2">BolA family transcriptional regulator</fullName>
    </submittedName>
</protein>
<dbReference type="InterPro" id="IPR002634">
    <property type="entry name" value="BolA"/>
</dbReference>
<comment type="caution">
    <text evidence="2">The sequence shown here is derived from an EMBL/GenBank/DDBJ whole genome shotgun (WGS) entry which is preliminary data.</text>
</comment>
<gene>
    <name evidence="2" type="ORF">KCG45_00685</name>
</gene>